<name>A0AAN8ZW00_HALRR</name>
<dbReference type="EMBL" id="JAXCGZ010019894">
    <property type="protein sequence ID" value="KAK7065783.1"/>
    <property type="molecule type" value="Genomic_DNA"/>
</dbReference>
<accession>A0AAN8ZW00</accession>
<protein>
    <submittedName>
        <fullName evidence="1">Sphingomyelin catabolic process</fullName>
    </submittedName>
</protein>
<dbReference type="AlphaFoldDB" id="A0AAN8ZW00"/>
<keyword evidence="2" id="KW-1185">Reference proteome</keyword>
<proteinExistence type="predicted"/>
<gene>
    <name evidence="1" type="primary">smpdl3b</name>
    <name evidence="1" type="ORF">SK128_028265</name>
</gene>
<organism evidence="1 2">
    <name type="scientific">Halocaridina rubra</name>
    <name type="common">Hawaiian red shrimp</name>
    <dbReference type="NCBI Taxonomy" id="373956"/>
    <lineage>
        <taxon>Eukaryota</taxon>
        <taxon>Metazoa</taxon>
        <taxon>Ecdysozoa</taxon>
        <taxon>Arthropoda</taxon>
        <taxon>Crustacea</taxon>
        <taxon>Multicrustacea</taxon>
        <taxon>Malacostraca</taxon>
        <taxon>Eumalacostraca</taxon>
        <taxon>Eucarida</taxon>
        <taxon>Decapoda</taxon>
        <taxon>Pleocyemata</taxon>
        <taxon>Caridea</taxon>
        <taxon>Atyoidea</taxon>
        <taxon>Atyidae</taxon>
        <taxon>Halocaridina</taxon>
    </lineage>
</organism>
<sequence length="74" mass="9025">MGHIPPGSFERYQQKKEGFHWYQDRYNERFVKLIQDNADVIEAQFFAHHHTDSFRYLVLTAFNLQKQPPYHIFP</sequence>
<reference evidence="1 2" key="1">
    <citation type="submission" date="2023-11" db="EMBL/GenBank/DDBJ databases">
        <title>Halocaridina rubra genome assembly.</title>
        <authorList>
            <person name="Smith C."/>
        </authorList>
    </citation>
    <scope>NUCLEOTIDE SEQUENCE [LARGE SCALE GENOMIC DNA]</scope>
    <source>
        <strain evidence="1">EP-1</strain>
        <tissue evidence="1">Whole</tissue>
    </source>
</reference>
<comment type="caution">
    <text evidence="1">The sequence shown here is derived from an EMBL/GenBank/DDBJ whole genome shotgun (WGS) entry which is preliminary data.</text>
</comment>
<evidence type="ECO:0000313" key="1">
    <source>
        <dbReference type="EMBL" id="KAK7065783.1"/>
    </source>
</evidence>
<dbReference type="Proteomes" id="UP001381693">
    <property type="component" value="Unassembled WGS sequence"/>
</dbReference>
<evidence type="ECO:0000313" key="2">
    <source>
        <dbReference type="Proteomes" id="UP001381693"/>
    </source>
</evidence>